<sequence>MRSYGAMAGRYLKQQRRKSILTIVGIILSVALISALGTMGQALKDNLIKDTEYNDGSFYFGYNSPTPELYETLNKHVLVDRLGVYRAGHKTTLQGIYSVNVGSINATGFELLPIHLHEGRLPLSEDELLVEQWLLERLPGAPKLNGSTQLNGPDGKPRSYRIVGVLNNEKQSQIDGQSKAYTFADVKGITVDSDTMLVLTLKPGVDINGQVDAFTKLNPSLFTNGQLLALLGESADKGLNRALQIIFGTLIALVVLSTVAVIYNAFHIAVLERIRQFGLLRTLGATPGQIRNLVFREATVLSAIGVPLGLLVGWCGLWFVLWLMDQGGLKVMMMENFELTFHWWIMGGSFVVGFVAVYLAAWLPARKASSVSPVEAAKGAGSIVRESYRRMRIPSLLNLLGIEGQMASNNIRRNRTKFRITTFSIVISITLFIVFHYFTQQSLNMTTTTNEDDRMAFQLNRISTAPTGDLFSDDMIREIGLLPGVDDVYGKYSSLAARTLVSAEDFNSDVSKKTPIAPEQTKWNGASMNSISTRVFLYDEQRLEEAAKYVQAGTADLEGQPAGSDGVLLVQTIKPYDNDNKRVLMPLTHYKVGDKLTLWLNNENGSQEKLVREVTVAGILTQVPFDSAYQGSSLTVIASESGFANLLKAAPAIYPPSEYDTSRIGLEVALKDGADVEPVRSKLQEIVRDKPGINLVDYAESQKDTRNFNLQMQIFVYGFLIIVGVIGSLNIINTVQTNLLLRRKEIGLLQAVGMTMGQIRRMASAEGMWFGVIGSFWGILLGVGFSYILYKQLNTVQGFPFEFPWGASLIACGAALIVGLLSVQSPLRRMEKANLLEELREEA</sequence>
<evidence type="ECO:0000256" key="4">
    <source>
        <dbReference type="ARBA" id="ARBA00022989"/>
    </source>
</evidence>
<evidence type="ECO:0000256" key="5">
    <source>
        <dbReference type="ARBA" id="ARBA00023136"/>
    </source>
</evidence>
<dbReference type="PANTHER" id="PTHR30572">
    <property type="entry name" value="MEMBRANE COMPONENT OF TRANSPORTER-RELATED"/>
    <property type="match status" value="1"/>
</dbReference>
<dbReference type="GO" id="GO:0005886">
    <property type="term" value="C:plasma membrane"/>
    <property type="evidence" value="ECO:0007669"/>
    <property type="project" value="UniProtKB-SubCell"/>
</dbReference>
<evidence type="ECO:0000256" key="1">
    <source>
        <dbReference type="ARBA" id="ARBA00004651"/>
    </source>
</evidence>
<dbReference type="Pfam" id="PF02687">
    <property type="entry name" value="FtsX"/>
    <property type="match status" value="2"/>
</dbReference>
<keyword evidence="4 7" id="KW-1133">Transmembrane helix</keyword>
<keyword evidence="2" id="KW-1003">Cell membrane</keyword>
<evidence type="ECO:0000256" key="6">
    <source>
        <dbReference type="ARBA" id="ARBA00038076"/>
    </source>
</evidence>
<dbReference type="AlphaFoldDB" id="A0A7Z2ZN18"/>
<keyword evidence="3 7" id="KW-0812">Transmembrane</keyword>
<reference evidence="10 11" key="1">
    <citation type="submission" date="2020-04" db="EMBL/GenBank/DDBJ databases">
        <title>Genome sequencing of novel species.</title>
        <authorList>
            <person name="Heo J."/>
            <person name="Kim S.-J."/>
            <person name="Kim J.-S."/>
            <person name="Hong S.-B."/>
            <person name="Kwon S.-W."/>
        </authorList>
    </citation>
    <scope>NUCLEOTIDE SEQUENCE [LARGE SCALE GENOMIC DNA]</scope>
    <source>
        <strain evidence="10 11">MFER-1</strain>
    </source>
</reference>
<feature type="transmembrane region" description="Helical" evidence="7">
    <location>
        <begin position="805"/>
        <end position="823"/>
    </location>
</feature>
<feature type="transmembrane region" description="Helical" evidence="7">
    <location>
        <begin position="714"/>
        <end position="735"/>
    </location>
</feature>
<dbReference type="GO" id="GO:0022857">
    <property type="term" value="F:transmembrane transporter activity"/>
    <property type="evidence" value="ECO:0007669"/>
    <property type="project" value="TreeGrafter"/>
</dbReference>
<gene>
    <name evidence="10" type="ORF">HH215_23935</name>
</gene>
<dbReference type="InterPro" id="IPR003838">
    <property type="entry name" value="ABC3_permease_C"/>
</dbReference>
<dbReference type="Proteomes" id="UP000502248">
    <property type="component" value="Chromosome"/>
</dbReference>
<feature type="domain" description="ABC3 transporter permease C-terminal" evidence="8">
    <location>
        <begin position="250"/>
        <end position="373"/>
    </location>
</feature>
<protein>
    <submittedName>
        <fullName evidence="10">ABC transporter permease</fullName>
    </submittedName>
</protein>
<comment type="similarity">
    <text evidence="6">Belongs to the ABC-4 integral membrane protein family.</text>
</comment>
<feature type="domain" description="MacB-like periplasmic core" evidence="9">
    <location>
        <begin position="19"/>
        <end position="208"/>
    </location>
</feature>
<proteinExistence type="inferred from homology"/>
<feature type="transmembrane region" description="Helical" evidence="7">
    <location>
        <begin position="418"/>
        <end position="438"/>
    </location>
</feature>
<evidence type="ECO:0000259" key="8">
    <source>
        <dbReference type="Pfam" id="PF02687"/>
    </source>
</evidence>
<evidence type="ECO:0000256" key="3">
    <source>
        <dbReference type="ARBA" id="ARBA00022692"/>
    </source>
</evidence>
<organism evidence="10 11">
    <name type="scientific">Cohnella herbarum</name>
    <dbReference type="NCBI Taxonomy" id="2728023"/>
    <lineage>
        <taxon>Bacteria</taxon>
        <taxon>Bacillati</taxon>
        <taxon>Bacillota</taxon>
        <taxon>Bacilli</taxon>
        <taxon>Bacillales</taxon>
        <taxon>Paenibacillaceae</taxon>
        <taxon>Cohnella</taxon>
    </lineage>
</organism>
<dbReference type="RefSeq" id="WP_169282178.1">
    <property type="nucleotide sequence ID" value="NZ_CP051680.1"/>
</dbReference>
<evidence type="ECO:0000313" key="10">
    <source>
        <dbReference type="EMBL" id="QJD85926.1"/>
    </source>
</evidence>
<dbReference type="EMBL" id="CP051680">
    <property type="protein sequence ID" value="QJD85926.1"/>
    <property type="molecule type" value="Genomic_DNA"/>
</dbReference>
<feature type="transmembrane region" description="Helical" evidence="7">
    <location>
        <begin position="300"/>
        <end position="321"/>
    </location>
</feature>
<feature type="transmembrane region" description="Helical" evidence="7">
    <location>
        <begin position="245"/>
        <end position="266"/>
    </location>
</feature>
<feature type="transmembrane region" description="Helical" evidence="7">
    <location>
        <begin position="341"/>
        <end position="363"/>
    </location>
</feature>
<dbReference type="InterPro" id="IPR050250">
    <property type="entry name" value="Macrolide_Exporter_MacB"/>
</dbReference>
<evidence type="ECO:0000313" key="11">
    <source>
        <dbReference type="Proteomes" id="UP000502248"/>
    </source>
</evidence>
<evidence type="ECO:0000256" key="2">
    <source>
        <dbReference type="ARBA" id="ARBA00022475"/>
    </source>
</evidence>
<name>A0A7Z2ZN18_9BACL</name>
<dbReference type="PANTHER" id="PTHR30572:SF4">
    <property type="entry name" value="ABC TRANSPORTER PERMEASE YTRF"/>
    <property type="match status" value="1"/>
</dbReference>
<dbReference type="InterPro" id="IPR025857">
    <property type="entry name" value="MacB_PCD"/>
</dbReference>
<keyword evidence="5 7" id="KW-0472">Membrane</keyword>
<feature type="transmembrane region" description="Helical" evidence="7">
    <location>
        <begin position="768"/>
        <end position="790"/>
    </location>
</feature>
<keyword evidence="11" id="KW-1185">Reference proteome</keyword>
<comment type="subcellular location">
    <subcellularLocation>
        <location evidence="1">Cell membrane</location>
        <topology evidence="1">Multi-pass membrane protein</topology>
    </subcellularLocation>
</comment>
<dbReference type="KEGG" id="cheb:HH215_23935"/>
<dbReference type="Pfam" id="PF12704">
    <property type="entry name" value="MacB_PCD"/>
    <property type="match status" value="1"/>
</dbReference>
<feature type="transmembrane region" description="Helical" evidence="7">
    <location>
        <begin position="20"/>
        <end position="39"/>
    </location>
</feature>
<evidence type="ECO:0000256" key="7">
    <source>
        <dbReference type="SAM" id="Phobius"/>
    </source>
</evidence>
<accession>A0A7Z2ZN18</accession>
<evidence type="ECO:0000259" key="9">
    <source>
        <dbReference type="Pfam" id="PF12704"/>
    </source>
</evidence>
<feature type="domain" description="ABC3 transporter permease C-terminal" evidence="8">
    <location>
        <begin position="719"/>
        <end position="834"/>
    </location>
</feature>